<proteinExistence type="predicted"/>
<dbReference type="Proteomes" id="UP000657385">
    <property type="component" value="Unassembled WGS sequence"/>
</dbReference>
<reference evidence="1" key="1">
    <citation type="submission" date="2020-11" db="EMBL/GenBank/DDBJ databases">
        <title>Isolation and identification of active actinomycetes.</title>
        <authorList>
            <person name="Yu B."/>
        </authorList>
    </citation>
    <scope>NUCLEOTIDE SEQUENCE</scope>
    <source>
        <strain evidence="1">NEAU-YB345</strain>
    </source>
</reference>
<dbReference type="RefSeq" id="WP_196194800.1">
    <property type="nucleotide sequence ID" value="NZ_JADPRT010000006.1"/>
</dbReference>
<comment type="caution">
    <text evidence="1">The sequence shown here is derived from an EMBL/GenBank/DDBJ whole genome shotgun (WGS) entry which is preliminary data.</text>
</comment>
<keyword evidence="2" id="KW-1185">Reference proteome</keyword>
<sequence length="135" mass="14490">MAELHMFAGGTTVEDRLVPDAAWWVRPAHSSRGRQALEIYHGDRLLDVMVEGALAPEVLRGAVRGEPAEPVLAWGLLAAEDGVPEVRFGRESAAAEVRVVADVFWVALGPADADRVTVLAHPGAEPEGLRVGRPR</sequence>
<evidence type="ECO:0000313" key="2">
    <source>
        <dbReference type="Proteomes" id="UP000657385"/>
    </source>
</evidence>
<accession>A0A931B6N0</accession>
<dbReference type="AlphaFoldDB" id="A0A931B6N0"/>
<evidence type="ECO:0000313" key="1">
    <source>
        <dbReference type="EMBL" id="MBF9069627.1"/>
    </source>
</evidence>
<organism evidence="1 2">
    <name type="scientific">Streptacidiphilus fuscans</name>
    <dbReference type="NCBI Taxonomy" id="2789292"/>
    <lineage>
        <taxon>Bacteria</taxon>
        <taxon>Bacillati</taxon>
        <taxon>Actinomycetota</taxon>
        <taxon>Actinomycetes</taxon>
        <taxon>Kitasatosporales</taxon>
        <taxon>Streptomycetaceae</taxon>
        <taxon>Streptacidiphilus</taxon>
    </lineage>
</organism>
<protein>
    <submittedName>
        <fullName evidence="1">Uncharacterized protein</fullName>
    </submittedName>
</protein>
<gene>
    <name evidence="1" type="ORF">I2501_16505</name>
</gene>
<dbReference type="EMBL" id="JADPRT010000006">
    <property type="protein sequence ID" value="MBF9069627.1"/>
    <property type="molecule type" value="Genomic_DNA"/>
</dbReference>
<name>A0A931B6N0_9ACTN</name>